<dbReference type="Proteomes" id="UP000722336">
    <property type="component" value="Unassembled WGS sequence"/>
</dbReference>
<dbReference type="InterPro" id="IPR037401">
    <property type="entry name" value="SnoaL-like"/>
</dbReference>
<proteinExistence type="predicted"/>
<dbReference type="RefSeq" id="WP_218444138.1">
    <property type="nucleotide sequence ID" value="NZ_JAGSPA010000001.1"/>
</dbReference>
<organism evidence="2 3">
    <name type="scientific">Pacificimonas pallii</name>
    <dbReference type="NCBI Taxonomy" id="2827236"/>
    <lineage>
        <taxon>Bacteria</taxon>
        <taxon>Pseudomonadati</taxon>
        <taxon>Pseudomonadota</taxon>
        <taxon>Alphaproteobacteria</taxon>
        <taxon>Sphingomonadales</taxon>
        <taxon>Sphingosinicellaceae</taxon>
        <taxon>Pacificimonas</taxon>
    </lineage>
</organism>
<evidence type="ECO:0000313" key="2">
    <source>
        <dbReference type="EMBL" id="MBV7255770.1"/>
    </source>
</evidence>
<gene>
    <name evidence="2" type="ORF">KCG44_03105</name>
</gene>
<reference evidence="2 3" key="1">
    <citation type="submission" date="2021-04" db="EMBL/GenBank/DDBJ databases">
        <authorList>
            <person name="Pira H."/>
            <person name="Risdian C."/>
            <person name="Wink J."/>
        </authorList>
    </citation>
    <scope>NUCLEOTIDE SEQUENCE [LARGE SCALE GENOMIC DNA]</scope>
    <source>
        <strain evidence="2 3">WHA3</strain>
    </source>
</reference>
<name>A0ABS6SBI0_9SPHN</name>
<feature type="domain" description="SnoaL-like" evidence="1">
    <location>
        <begin position="17"/>
        <end position="111"/>
    </location>
</feature>
<accession>A0ABS6SBI0</accession>
<sequence length="149" mass="16346">MTSLSSPPYTHSDLRLQRWLDQFGTGNADALRCLLADDAVFLSPVVHTPQEGAEQTFAYLSAADHVFEGSGFRYVQFLVDGDSAVLEFEATIDGIHVNGVDMIHWNPDGGIDRFKVMVRPMKAMNILWEKMAAMLAAADADRTANGTPT</sequence>
<dbReference type="Pfam" id="PF12680">
    <property type="entry name" value="SnoaL_2"/>
    <property type="match status" value="1"/>
</dbReference>
<comment type="caution">
    <text evidence="2">The sequence shown here is derived from an EMBL/GenBank/DDBJ whole genome shotgun (WGS) entry which is preliminary data.</text>
</comment>
<dbReference type="EMBL" id="JAGSPA010000001">
    <property type="protein sequence ID" value="MBV7255770.1"/>
    <property type="molecule type" value="Genomic_DNA"/>
</dbReference>
<keyword evidence="3" id="KW-1185">Reference proteome</keyword>
<evidence type="ECO:0000313" key="3">
    <source>
        <dbReference type="Proteomes" id="UP000722336"/>
    </source>
</evidence>
<evidence type="ECO:0000259" key="1">
    <source>
        <dbReference type="Pfam" id="PF12680"/>
    </source>
</evidence>
<protein>
    <submittedName>
        <fullName evidence="2">Nuclear transport factor 2 family protein</fullName>
    </submittedName>
</protein>